<evidence type="ECO:0000256" key="2">
    <source>
        <dbReference type="ARBA" id="ARBA00008974"/>
    </source>
</evidence>
<feature type="transmembrane region" description="Helical" evidence="9">
    <location>
        <begin position="281"/>
        <end position="301"/>
    </location>
</feature>
<evidence type="ECO:0000256" key="8">
    <source>
        <dbReference type="SAM" id="MobiDB-lite"/>
    </source>
</evidence>
<evidence type="ECO:0000313" key="10">
    <source>
        <dbReference type="EMBL" id="EMR69145.1"/>
    </source>
</evidence>
<feature type="transmembrane region" description="Helical" evidence="9">
    <location>
        <begin position="106"/>
        <end position="127"/>
    </location>
</feature>
<feature type="transmembrane region" description="Helical" evidence="9">
    <location>
        <begin position="480"/>
        <end position="496"/>
    </location>
</feature>
<evidence type="ECO:0000256" key="1">
    <source>
        <dbReference type="ARBA" id="ARBA00004141"/>
    </source>
</evidence>
<feature type="transmembrane region" description="Helical" evidence="9">
    <location>
        <begin position="241"/>
        <end position="261"/>
    </location>
</feature>
<dbReference type="OrthoDB" id="2116389at2759"/>
<feature type="transmembrane region" description="Helical" evidence="9">
    <location>
        <begin position="180"/>
        <end position="199"/>
    </location>
</feature>
<feature type="transmembrane region" description="Helical" evidence="9">
    <location>
        <begin position="211"/>
        <end position="229"/>
    </location>
</feature>
<evidence type="ECO:0000313" key="11">
    <source>
        <dbReference type="Proteomes" id="UP000012174"/>
    </source>
</evidence>
<dbReference type="GO" id="GO:0005886">
    <property type="term" value="C:plasma membrane"/>
    <property type="evidence" value="ECO:0007669"/>
    <property type="project" value="TreeGrafter"/>
</dbReference>
<evidence type="ECO:0000256" key="6">
    <source>
        <dbReference type="ARBA" id="ARBA00023136"/>
    </source>
</evidence>
<dbReference type="PANTHER" id="PTHR31806:SF5">
    <property type="entry name" value="PURINE-CYTOSINE PERMEASE FCY21"/>
    <property type="match status" value="1"/>
</dbReference>
<feature type="transmembrane region" description="Helical" evidence="9">
    <location>
        <begin position="72"/>
        <end position="94"/>
    </location>
</feature>
<dbReference type="Proteomes" id="UP000012174">
    <property type="component" value="Unassembled WGS sequence"/>
</dbReference>
<comment type="similarity">
    <text evidence="2 7">Belongs to the purine-cytosine permease (2.A.39) family.</text>
</comment>
<feature type="transmembrane region" description="Helical" evidence="9">
    <location>
        <begin position="147"/>
        <end position="168"/>
    </location>
</feature>
<evidence type="ECO:0000256" key="5">
    <source>
        <dbReference type="ARBA" id="ARBA00022989"/>
    </source>
</evidence>
<dbReference type="OMA" id="ARWGWET"/>
<evidence type="ECO:0000256" key="7">
    <source>
        <dbReference type="PIRNR" id="PIRNR002744"/>
    </source>
</evidence>
<dbReference type="HOGENOM" id="CLU_026016_2_0_1"/>
<sequence length="506" mass="54541">MTTSSLHGENTIFHTNQANDPEKAVDQNEVSQPKSKFSKALRHAFNRALSASPVEIRGVLPVPLEERTSTQYSSYFSIWACMNINLLPITFGMLGPEYGLNLRDCALVILFFCLLTAALPAYLGTLGPKTGLRQMIQARYSFGRYPVSIPVALNLATLTGFCVITCVVGGQCLSAVAEGGLSEAVGIVIIGILALFISFCGYDTLHQYERFAWIPALVGFVIVVGCGGSRLKEQVPTEATTAGGVLSFGMIIASYMIPFATLASDFTTYLNPKFPSWRLFLYGYAGLVIPSVLLMTLGAAIGGAVSSTPEWEAGYESHAVGGVLGAMLIPAGGFGKFVLVVLSLTLLGNIAATMYSTTLNFQILIPQLVVVPRYVFSIVITAIVIPVSIKAATDFFISLENFIAVIAYWSAAMVAILTTEHVVFRRGRYDSYDHDAWNCAKRLPLGVAAIASGALSFALVIPCMSQTWYVGPIAMTTGDIGFEVAFVVTLLLYLPLRTLEKRYSGR</sequence>
<feature type="compositionally biased region" description="Polar residues" evidence="8">
    <location>
        <begin position="1"/>
        <end position="19"/>
    </location>
</feature>
<keyword evidence="11" id="KW-1185">Reference proteome</keyword>
<reference evidence="11" key="1">
    <citation type="journal article" date="2013" name="Genome Announc.">
        <title>Draft genome sequence of the grapevine dieback fungus Eutypa lata UCR-EL1.</title>
        <authorList>
            <person name="Blanco-Ulate B."/>
            <person name="Rolshausen P.E."/>
            <person name="Cantu D."/>
        </authorList>
    </citation>
    <scope>NUCLEOTIDE SEQUENCE [LARGE SCALE GENOMIC DNA]</scope>
    <source>
        <strain evidence="11">UCR-EL1</strain>
    </source>
</reference>
<gene>
    <name evidence="10" type="ORF">UCREL1_3820</name>
</gene>
<proteinExistence type="inferred from homology"/>
<evidence type="ECO:0000256" key="9">
    <source>
        <dbReference type="SAM" id="Phobius"/>
    </source>
</evidence>
<keyword evidence="4 9" id="KW-0812">Transmembrane</keyword>
<keyword evidence="3 7" id="KW-0813">Transport</keyword>
<dbReference type="PANTHER" id="PTHR31806">
    <property type="entry name" value="PURINE-CYTOSINE PERMEASE FCY2-RELATED"/>
    <property type="match status" value="1"/>
</dbReference>
<dbReference type="AlphaFoldDB" id="M7TR79"/>
<dbReference type="eggNOG" id="ENOG502QQ8Y">
    <property type="taxonomic scope" value="Eukaryota"/>
</dbReference>
<dbReference type="Gene3D" id="1.10.4160.10">
    <property type="entry name" value="Hydantoin permease"/>
    <property type="match status" value="1"/>
</dbReference>
<accession>M7TR79</accession>
<feature type="region of interest" description="Disordered" evidence="8">
    <location>
        <begin position="1"/>
        <end position="28"/>
    </location>
</feature>
<dbReference type="KEGG" id="ela:UCREL1_3820"/>
<keyword evidence="5 9" id="KW-1133">Transmembrane helix</keyword>
<name>M7TR79_EUTLA</name>
<dbReference type="EMBL" id="KB706127">
    <property type="protein sequence ID" value="EMR69145.1"/>
    <property type="molecule type" value="Genomic_DNA"/>
</dbReference>
<dbReference type="STRING" id="1287681.M7TR79"/>
<comment type="subcellular location">
    <subcellularLocation>
        <location evidence="1">Membrane</location>
        <topology evidence="1">Multi-pass membrane protein</topology>
    </subcellularLocation>
</comment>
<dbReference type="InterPro" id="IPR001248">
    <property type="entry name" value="Pur-cyt_permease"/>
</dbReference>
<dbReference type="Pfam" id="PF02133">
    <property type="entry name" value="Transp_cyt_pur"/>
    <property type="match status" value="1"/>
</dbReference>
<dbReference type="PIRSF" id="PIRSF002744">
    <property type="entry name" value="Pur-cyt_permease"/>
    <property type="match status" value="1"/>
</dbReference>
<keyword evidence="6 7" id="KW-0472">Membrane</keyword>
<evidence type="ECO:0000256" key="4">
    <source>
        <dbReference type="ARBA" id="ARBA00022692"/>
    </source>
</evidence>
<dbReference type="GO" id="GO:0022857">
    <property type="term" value="F:transmembrane transporter activity"/>
    <property type="evidence" value="ECO:0007669"/>
    <property type="project" value="InterPro"/>
</dbReference>
<protein>
    <submittedName>
        <fullName evidence="10">Putative purine-cytosine permease fcy22 protein</fullName>
    </submittedName>
</protein>
<evidence type="ECO:0000256" key="3">
    <source>
        <dbReference type="ARBA" id="ARBA00022448"/>
    </source>
</evidence>
<dbReference type="InterPro" id="IPR026030">
    <property type="entry name" value="Pur-cyt_permease_Fcy2/21/22"/>
</dbReference>
<feature type="transmembrane region" description="Helical" evidence="9">
    <location>
        <begin position="368"/>
        <end position="389"/>
    </location>
</feature>
<feature type="transmembrane region" description="Helical" evidence="9">
    <location>
        <begin position="401"/>
        <end position="424"/>
    </location>
</feature>
<organism evidence="10 11">
    <name type="scientific">Eutypa lata (strain UCR-EL1)</name>
    <name type="common">Grapevine dieback disease fungus</name>
    <name type="synonym">Eutypa armeniacae</name>
    <dbReference type="NCBI Taxonomy" id="1287681"/>
    <lineage>
        <taxon>Eukaryota</taxon>
        <taxon>Fungi</taxon>
        <taxon>Dikarya</taxon>
        <taxon>Ascomycota</taxon>
        <taxon>Pezizomycotina</taxon>
        <taxon>Sordariomycetes</taxon>
        <taxon>Xylariomycetidae</taxon>
        <taxon>Xylariales</taxon>
        <taxon>Diatrypaceae</taxon>
        <taxon>Eutypa</taxon>
    </lineage>
</organism>
<feature type="transmembrane region" description="Helical" evidence="9">
    <location>
        <begin position="445"/>
        <end position="468"/>
    </location>
</feature>